<organismHost>
    <name type="scientific">Gryllus bimaculatus</name>
    <name type="common">Two-spotted cricket</name>
    <dbReference type="NCBI Taxonomy" id="6999"/>
</organismHost>
<organismHost>
    <name type="scientific">Gryllus campestris</name>
    <dbReference type="NCBI Taxonomy" id="58607"/>
</organismHost>
<dbReference type="Proteomes" id="UP000001359">
    <property type="component" value="Segment"/>
</dbReference>
<keyword evidence="2" id="KW-1185">Reference proteome</keyword>
<reference evidence="1 2" key="8">
    <citation type="journal article" date="1994" name="Intervirology">
        <title>Identification of the primary structure and the coding capacity of the genome of insect iridescent virus type 6 between the genome coordinates 0.310 and 0.347 (7990 bp).</title>
        <authorList>
            <person name="Sonntag K.C."/>
            <person name="Schnitzler P."/>
            <person name="Janssen W."/>
            <person name="Darai G."/>
        </authorList>
    </citation>
    <scope>NUCLEOTIDE SEQUENCE [LARGE SCALE GENOMIC DNA]</scope>
</reference>
<accession>Q91FZ8</accession>
<reference evidence="1 2" key="5">
    <citation type="journal article" date="1992" name="Virus Genes">
        <title>Identification and mapping of origins of DNA replication within the DNA sequences of the genome of insect iridescent virus type 6.</title>
        <authorList>
            <person name="Handermann M."/>
            <person name="Schnitzler P."/>
            <person name="Rosen-Wolff A."/>
            <person name="Raab K."/>
            <person name="Sonntag K.C."/>
            <person name="Darai G."/>
        </authorList>
    </citation>
    <scope>NUCLEOTIDE SEQUENCE [LARGE SCALE GENOMIC DNA]</scope>
</reference>
<reference evidence="1 2" key="1">
    <citation type="journal article" date="1984" name="J. Virol.">
        <title>DNA analysis of insect iridescent virus 6: evidence for circular permutation and terminal redundancy.</title>
        <authorList>
            <person name="Delius H."/>
            <person name="Darai G."/>
            <person name="Fluegel R.M."/>
        </authorList>
    </citation>
    <scope>NUCLEOTIDE SEQUENCE [LARGE SCALE GENOMIC DNA]</scope>
</reference>
<organismHost>
    <name type="scientific">Spodoptera frugiperda</name>
    <name type="common">Fall armyworm</name>
    <dbReference type="NCBI Taxonomy" id="7108"/>
</organismHost>
<sequence>MINMKTILYLSPLQNLKIHMLMNLLLMLMKLWEELINILELLILEWYGSTLI</sequence>
<reference evidence="1 2" key="14">
    <citation type="journal article" date="1999" name="Virus Genes">
        <title>Identification of a gene cluster within the genome of Chilo iridescent virus encoding enzymes involved in viral DNA replication and processing.</title>
        <authorList>
            <person name="Muller K."/>
            <person name="Tidona C.A."/>
            <person name="Darai G."/>
        </authorList>
    </citation>
    <scope>NUCLEOTIDE SEQUENCE [LARGE SCALE GENOMIC DNA]</scope>
</reference>
<reference evidence="1 2" key="11">
    <citation type="journal article" date="1994" name="Virus Genes">
        <title>Chilo iridescent virus encodes a putative helicase belonging to a distinct family within the "DEAD/H" superfamily: implications for the evolution of large DNA viruses.</title>
        <authorList>
            <person name="Sonntag K.C."/>
            <person name="Schnitzler P."/>
            <person name="Koonin E.V."/>
            <person name="Darai G."/>
        </authorList>
    </citation>
    <scope>NUCLEOTIDE SEQUENCE [LARGE SCALE GENOMIC DNA]</scope>
</reference>
<reference evidence="1 2" key="15">
    <citation type="journal article" date="2001" name="Virology">
        <title>Analysis of the first complete DNA sequence of an invertebrate iridovirus: coding strategy of the genome of Chilo iridescent virus.</title>
        <authorList>
            <person name="Jakob N.J."/>
            <person name="Muller K."/>
            <person name="Bahr U."/>
            <person name="Darai G."/>
        </authorList>
    </citation>
    <scope>NUCLEOTIDE SEQUENCE [LARGE SCALE GENOMIC DNA]</scope>
</reference>
<name>Q91FZ8_IIV6</name>
<reference evidence="1 2" key="4">
    <citation type="journal article" date="1988" name="Virology">
        <title>Identification and characterization of the repetitive DNA element in the genome of insect iridescent virus type 6.</title>
        <authorList>
            <person name="Fischer M."/>
            <person name="Schnitzler P."/>
            <person name="Delius H."/>
            <person name="Darai G."/>
        </authorList>
    </citation>
    <scope>NUCLEOTIDE SEQUENCE [LARGE SCALE GENOMIC DNA]</scope>
</reference>
<protein>
    <submittedName>
        <fullName evidence="1">153L</fullName>
    </submittedName>
</protein>
<reference evidence="1 2" key="6">
    <citation type="journal article" date="1992" name="Virus Genes">
        <title>Characterization of the third origin of DNA replication of the genome of insect iridescent virus type 6.</title>
        <authorList>
            <person name="Sonntag K.C."/>
            <person name="Darai G."/>
        </authorList>
    </citation>
    <scope>NUCLEOTIDE SEQUENCE [LARGE SCALE GENOMIC DNA]</scope>
</reference>
<reference evidence="1 2" key="2">
    <citation type="journal article" date="1986" name="Med. Microbiol. Immunol.">
        <title>Insect iridescent virus type 6 induced toxic degenerative hepatitis in mice.</title>
        <authorList>
            <person name="Lorbacher de Ruiz H."/>
            <person name="Gelderblom H."/>
            <person name="Hofmann W."/>
            <person name="Darai G."/>
        </authorList>
    </citation>
    <scope>NUCLEOTIDE SEQUENCE [LARGE SCALE GENOMIC DNA]</scope>
</reference>
<reference evidence="1 2" key="13">
    <citation type="journal article" date="1998" name="Virus Genes">
        <title>Identification of a thymidylate synthase gene within the genome of Chilo iridescent virus.</title>
        <authorList>
            <person name="Muller K."/>
            <person name="Tidona C.A."/>
            <person name="Bahr U."/>
            <person name="Darai G."/>
        </authorList>
    </citation>
    <scope>NUCLEOTIDE SEQUENCE [LARGE SCALE GENOMIC DNA]</scope>
</reference>
<dbReference type="RefSeq" id="NP_149616.1">
    <property type="nucleotide sequence ID" value="NC_003038.1"/>
</dbReference>
<reference evidence="1 2" key="12">
    <citation type="journal article" date="1997" name="Virus Genes">
        <title>The DNA sequence of Chilo iridescent virus between the genome coordinates 0.101 and 0.391; similarities in coding strategy between insect and vertebrate iridoviruses.</title>
        <authorList>
            <person name="Bahr U."/>
            <person name="Tidona C.A."/>
            <person name="Darai G."/>
        </authorList>
    </citation>
    <scope>NUCLEOTIDE SEQUENCE [LARGE SCALE GENOMIC DNA]</scope>
</reference>
<reference evidence="1 2" key="9">
    <citation type="journal article" date="1994" name="J. Gen. Virol.">
        <title>Insect iridescent virus type 6 encodes a polypeptide related to the largest subunit of eukaryotic RNA polymerase II.</title>
        <authorList>
            <person name="Schnitzler P."/>
            <person name="Sonntag K.C."/>
            <person name="Muller M."/>
            <person name="Janssen W."/>
            <person name="Bugert J.J."/>
            <person name="Koonin E.V."/>
            <person name="Darai G."/>
        </authorList>
    </citation>
    <scope>NUCLEOTIDE SEQUENCE [LARGE SCALE GENOMIC DNA]</scope>
</reference>
<evidence type="ECO:0000313" key="2">
    <source>
        <dbReference type="Proteomes" id="UP000001359"/>
    </source>
</evidence>
<proteinExistence type="predicted"/>
<organism evidence="1 2">
    <name type="scientific">Invertebrate iridescent virus 6</name>
    <name type="common">IIV-6</name>
    <name type="synonym">Chilo iridescent virus</name>
    <dbReference type="NCBI Taxonomy" id="176652"/>
    <lineage>
        <taxon>Viruses</taxon>
        <taxon>Varidnaviria</taxon>
        <taxon>Bamfordvirae</taxon>
        <taxon>Nucleocytoviricota</taxon>
        <taxon>Megaviricetes</taxon>
        <taxon>Pimascovirales</taxon>
        <taxon>Pimascovirales incertae sedis</taxon>
        <taxon>Iridoviridae</taxon>
        <taxon>Betairidovirinae</taxon>
        <taxon>Iridovirus</taxon>
        <taxon>Iridovirus chilo1</taxon>
    </lineage>
</organism>
<dbReference type="KEGG" id="vg:1733171"/>
<dbReference type="EMBL" id="AF303741">
    <property type="protein sequence ID" value="AAK82034.1"/>
    <property type="molecule type" value="Genomic_DNA"/>
</dbReference>
<reference evidence="1 2" key="10">
    <citation type="journal article" date="1994" name="Nucleic Acids Res.">
        <title>Identification of genes encoding zinc finger proteins, non-histone chromosomal HMG protein homologue, and a putative GTP phosphohydrolase in the genome of Chilo iridescent virus.</title>
        <authorList>
            <person name="Schnitzler P."/>
            <person name="Hug M."/>
            <person name="Handermann M."/>
            <person name="Janssen W."/>
            <person name="Koonin E.V."/>
            <person name="Delius H."/>
            <person name="Darai C."/>
        </authorList>
    </citation>
    <scope>NUCLEOTIDE SEQUENCE [LARGE SCALE GENOMIC DNA]</scope>
</reference>
<dbReference type="GeneID" id="1733171"/>
<evidence type="ECO:0000313" key="1">
    <source>
        <dbReference type="EMBL" id="AAK82034.1"/>
    </source>
</evidence>
<reference evidence="1 2" key="7">
    <citation type="journal article" date="1993" name="J. Gen. Virol.">
        <title>Identification of the gene encoding the major capsid protein of insect iridescent virus type 6 by polymerase chain reaction.</title>
        <authorList>
            <person name="Stohwasser R."/>
            <person name="Raab K."/>
            <person name="Schnitzler P."/>
            <person name="Janssen W."/>
            <person name="Darai G."/>
        </authorList>
    </citation>
    <scope>NUCLEOTIDE SEQUENCE [LARGE SCALE GENOMIC DNA]</scope>
</reference>
<organismHost>
    <name type="scientific">Acheta domesticus</name>
    <name type="common">House cricket</name>
    <dbReference type="NCBI Taxonomy" id="6997"/>
</organismHost>
<organismHost>
    <name type="scientific">Chilo suppressalis</name>
    <name type="common">Asiatic rice borer moth</name>
    <dbReference type="NCBI Taxonomy" id="168631"/>
</organismHost>
<reference evidence="1 2" key="3">
    <citation type="journal article" date="1987" name="Virology">
        <title>Molecular cloning and physical mapping of the genome of insect iridescent virus type 6: further evidence for circular permutation of the viral genome.</title>
        <authorList>
            <person name="Schnitzler P."/>
            <person name="Soltau J.B."/>
            <person name="Fischer M."/>
            <person name="Reisner H."/>
            <person name="Scholz J."/>
            <person name="Delius H."/>
            <person name="Darai G."/>
        </authorList>
    </citation>
    <scope>NUCLEOTIDE SEQUENCE [LARGE SCALE GENOMIC DNA]</scope>
</reference>